<keyword evidence="3" id="KW-0677">Repeat</keyword>
<sequence>MNDRASAHQPISHYTIDYVELYVKDLETAARGWQETYGFSVAGESTSADHHGVALRHGGITLVLTTPLSDRHPASAYLPAHGDGVADIALRTRDAGAAFAAAEAAGARALRKPERHSGDGPRASALIGGFGDVVHTLVEREPGAPGGLPAGFTPVAGEQPSWSEEVGLLDIDHFAVCLPAGDLDTTVRFYRNALGFNEIFEERIVVGAQAMESKVVQSPNGAVTLTLIEPDTKAEPGQIDDFLKNHDGAGIQHIAFSSDDAVRSVRALRERGVRFLKTPDAYYDLLDGRIEPETHSIDTLRETQLLADEDHGGQLFQIFTASTHPKRTLFFEIIERQGAGTFGSANIKALYEAVELEKAGQHGLR</sequence>
<dbReference type="Proteomes" id="UP000280298">
    <property type="component" value="Chromosome"/>
</dbReference>
<dbReference type="Pfam" id="PF13669">
    <property type="entry name" value="Glyoxalase_4"/>
    <property type="match status" value="1"/>
</dbReference>
<keyword evidence="4 5" id="KW-0408">Iron</keyword>
<dbReference type="Gene3D" id="3.10.180.10">
    <property type="entry name" value="2,3-Dihydroxybiphenyl 1,2-Dioxygenase, domain 1"/>
    <property type="match status" value="2"/>
</dbReference>
<comment type="similarity">
    <text evidence="1">Belongs to the 4HPPD family.</text>
</comment>
<evidence type="ECO:0000256" key="2">
    <source>
        <dbReference type="ARBA" id="ARBA00022723"/>
    </source>
</evidence>
<protein>
    <submittedName>
        <fullName evidence="7">4-hydroxyphenylpyruvate dioxygenase</fullName>
        <ecNumber evidence="7">1.13.11.27</ecNumber>
    </submittedName>
</protein>
<dbReference type="KEGG" id="scya:EJ357_01680"/>
<dbReference type="PROSITE" id="PS51819">
    <property type="entry name" value="VOC"/>
    <property type="match status" value="2"/>
</dbReference>
<dbReference type="OrthoDB" id="9780241at2"/>
<name>A0A3S9LZG9_9ACTN</name>
<evidence type="ECO:0000256" key="3">
    <source>
        <dbReference type="ARBA" id="ARBA00022737"/>
    </source>
</evidence>
<keyword evidence="7" id="KW-0223">Dioxygenase</keyword>
<dbReference type="RefSeq" id="WP_126387899.1">
    <property type="nucleotide sequence ID" value="NZ_CP034539.1"/>
</dbReference>
<dbReference type="CDD" id="cd08342">
    <property type="entry name" value="HPPD_N_like"/>
    <property type="match status" value="1"/>
</dbReference>
<proteinExistence type="inferred from homology"/>
<dbReference type="EC" id="1.13.11.27" evidence="7"/>
<evidence type="ECO:0000313" key="7">
    <source>
        <dbReference type="EMBL" id="AZQ32323.1"/>
    </source>
</evidence>
<dbReference type="GO" id="GO:0046872">
    <property type="term" value="F:metal ion binding"/>
    <property type="evidence" value="ECO:0007669"/>
    <property type="project" value="UniProtKB-KW"/>
</dbReference>
<dbReference type="InterPro" id="IPR041736">
    <property type="entry name" value="4OHPhenylPyrv_dOase_N"/>
</dbReference>
<organism evidence="7 8">
    <name type="scientific">Streptomyces cyaneochromogenes</name>
    <dbReference type="NCBI Taxonomy" id="2496836"/>
    <lineage>
        <taxon>Bacteria</taxon>
        <taxon>Bacillati</taxon>
        <taxon>Actinomycetota</taxon>
        <taxon>Actinomycetes</taxon>
        <taxon>Kitasatosporales</taxon>
        <taxon>Streptomycetaceae</taxon>
        <taxon>Streptomyces</taxon>
    </lineage>
</organism>
<dbReference type="EMBL" id="CP034539">
    <property type="protein sequence ID" value="AZQ32323.1"/>
    <property type="molecule type" value="Genomic_DNA"/>
</dbReference>
<dbReference type="PANTHER" id="PTHR11959">
    <property type="entry name" value="4-HYDROXYPHENYLPYRUVATE DIOXYGENASE"/>
    <property type="match status" value="1"/>
</dbReference>
<dbReference type="InterPro" id="IPR037523">
    <property type="entry name" value="VOC_core"/>
</dbReference>
<gene>
    <name evidence="7" type="primary">hppD</name>
    <name evidence="7" type="ORF">EJ357_01680</name>
</gene>
<keyword evidence="7" id="KW-0670">Pyruvate</keyword>
<dbReference type="AlphaFoldDB" id="A0A3S9LZG9"/>
<feature type="binding site" evidence="5">
    <location>
        <position position="253"/>
    </location>
    <ligand>
        <name>Fe cation</name>
        <dbReference type="ChEBI" id="CHEBI:24875"/>
    </ligand>
</feature>
<comment type="cofactor">
    <cofactor evidence="5">
        <name>Fe cation</name>
        <dbReference type="ChEBI" id="CHEBI:24875"/>
    </cofactor>
    <text evidence="5">Binds 1 Fe cation per subunit.</text>
</comment>
<dbReference type="InterPro" id="IPR041735">
    <property type="entry name" value="4OHPhenylPyrv_dOase_C"/>
</dbReference>
<evidence type="ECO:0000256" key="5">
    <source>
        <dbReference type="PIRSR" id="PIRSR009283-1"/>
    </source>
</evidence>
<evidence type="ECO:0000256" key="4">
    <source>
        <dbReference type="ARBA" id="ARBA00023004"/>
    </source>
</evidence>
<dbReference type="PIRSF" id="PIRSF009283">
    <property type="entry name" value="HPP_dOase"/>
    <property type="match status" value="1"/>
</dbReference>
<dbReference type="InterPro" id="IPR004360">
    <property type="entry name" value="Glyas_Fos-R_dOase_dom"/>
</dbReference>
<dbReference type="InterPro" id="IPR005956">
    <property type="entry name" value="4OHPhenylPyrv_dOase"/>
</dbReference>
<dbReference type="NCBIfam" id="TIGR01263">
    <property type="entry name" value="4HPPD"/>
    <property type="match status" value="1"/>
</dbReference>
<dbReference type="PANTHER" id="PTHR11959:SF1">
    <property type="entry name" value="4-HYDROXYPHENYLPYRUVATE DIOXYGENASE"/>
    <property type="match status" value="1"/>
</dbReference>
<reference evidence="7 8" key="1">
    <citation type="journal article" date="2019" name="Int. J. Syst. Evol. Microbiol.">
        <title>Streptomyces cyaneochromogenes sp. nov., a blue pigment-producing actinomycete from manganese-contaminated soil.</title>
        <authorList>
            <person name="Tang X."/>
            <person name="Zhao J."/>
            <person name="Li K."/>
            <person name="Chen Z."/>
            <person name="Sun Y."/>
            <person name="Gao J."/>
        </authorList>
    </citation>
    <scope>NUCLEOTIDE SEQUENCE [LARGE SCALE GENOMIC DNA]</scope>
    <source>
        <strain evidence="7 8">MK-45</strain>
    </source>
</reference>
<dbReference type="SUPFAM" id="SSF54593">
    <property type="entry name" value="Glyoxalase/Bleomycin resistance protein/Dihydroxybiphenyl dioxygenase"/>
    <property type="match status" value="1"/>
</dbReference>
<evidence type="ECO:0000259" key="6">
    <source>
        <dbReference type="PROSITE" id="PS51819"/>
    </source>
</evidence>
<keyword evidence="8" id="KW-1185">Reference proteome</keyword>
<dbReference type="GO" id="GO:0006572">
    <property type="term" value="P:L-tyrosine catabolic process"/>
    <property type="evidence" value="ECO:0007669"/>
    <property type="project" value="TreeGrafter"/>
</dbReference>
<keyword evidence="7" id="KW-0560">Oxidoreductase</keyword>
<dbReference type="InterPro" id="IPR029068">
    <property type="entry name" value="Glyas_Bleomycin-R_OHBP_Dase"/>
</dbReference>
<feature type="domain" description="VOC" evidence="6">
    <location>
        <begin position="170"/>
        <end position="321"/>
    </location>
</feature>
<evidence type="ECO:0000313" key="8">
    <source>
        <dbReference type="Proteomes" id="UP000280298"/>
    </source>
</evidence>
<accession>A0A3S9LZG9</accession>
<feature type="domain" description="VOC" evidence="6">
    <location>
        <begin position="15"/>
        <end position="140"/>
    </location>
</feature>
<feature type="binding site" evidence="5">
    <location>
        <position position="173"/>
    </location>
    <ligand>
        <name>Fe cation</name>
        <dbReference type="ChEBI" id="CHEBI:24875"/>
    </ligand>
</feature>
<dbReference type="GO" id="GO:0003868">
    <property type="term" value="F:4-hydroxyphenylpyruvate dioxygenase activity"/>
    <property type="evidence" value="ECO:0007669"/>
    <property type="project" value="UniProtKB-EC"/>
</dbReference>
<keyword evidence="2 5" id="KW-0479">Metal-binding</keyword>
<dbReference type="Pfam" id="PF00903">
    <property type="entry name" value="Glyoxalase"/>
    <property type="match status" value="1"/>
</dbReference>
<feature type="binding site" evidence="5">
    <location>
        <position position="332"/>
    </location>
    <ligand>
        <name>Fe cation</name>
        <dbReference type="ChEBI" id="CHEBI:24875"/>
    </ligand>
</feature>
<evidence type="ECO:0000256" key="1">
    <source>
        <dbReference type="ARBA" id="ARBA00005877"/>
    </source>
</evidence>
<dbReference type="CDD" id="cd07250">
    <property type="entry name" value="HPPD_C_like"/>
    <property type="match status" value="1"/>
</dbReference>